<gene>
    <name evidence="1" type="ORF">TOA249_LOCUS30309</name>
</gene>
<name>A0A821UTC1_9BILA</name>
<organism evidence="1 2">
    <name type="scientific">Rotaria socialis</name>
    <dbReference type="NCBI Taxonomy" id="392032"/>
    <lineage>
        <taxon>Eukaryota</taxon>
        <taxon>Metazoa</taxon>
        <taxon>Spiralia</taxon>
        <taxon>Gnathifera</taxon>
        <taxon>Rotifera</taxon>
        <taxon>Eurotatoria</taxon>
        <taxon>Bdelloidea</taxon>
        <taxon>Philodinida</taxon>
        <taxon>Philodinidae</taxon>
        <taxon>Rotaria</taxon>
    </lineage>
</organism>
<protein>
    <submittedName>
        <fullName evidence="1">Uncharacterized protein</fullName>
    </submittedName>
</protein>
<dbReference type="AlphaFoldDB" id="A0A821UTC1"/>
<dbReference type="Proteomes" id="UP000663838">
    <property type="component" value="Unassembled WGS sequence"/>
</dbReference>
<evidence type="ECO:0000313" key="1">
    <source>
        <dbReference type="EMBL" id="CAF4895265.1"/>
    </source>
</evidence>
<dbReference type="EMBL" id="CAJOBS010005182">
    <property type="protein sequence ID" value="CAF4895265.1"/>
    <property type="molecule type" value="Genomic_DNA"/>
</dbReference>
<proteinExistence type="predicted"/>
<evidence type="ECO:0000313" key="2">
    <source>
        <dbReference type="Proteomes" id="UP000663838"/>
    </source>
</evidence>
<reference evidence="1" key="1">
    <citation type="submission" date="2021-02" db="EMBL/GenBank/DDBJ databases">
        <authorList>
            <person name="Nowell W R."/>
        </authorList>
    </citation>
    <scope>NUCLEOTIDE SEQUENCE</scope>
</reference>
<accession>A0A821UTC1</accession>
<sequence length="53" mass="6171">SHDRTIKKTYSNFSFVGNSSNGFHPNAFYDCIIPRIPQIDLSEWLSYISVFEK</sequence>
<comment type="caution">
    <text evidence="1">The sequence shown here is derived from an EMBL/GenBank/DDBJ whole genome shotgun (WGS) entry which is preliminary data.</text>
</comment>
<feature type="non-terminal residue" evidence="1">
    <location>
        <position position="1"/>
    </location>
</feature>